<dbReference type="UniPathway" id="UPA00619">
    <property type="reaction ID" value="UER00676"/>
</dbReference>
<feature type="binding site" evidence="7">
    <location>
        <position position="55"/>
    </location>
    <ligand>
        <name>Zn(2+)</name>
        <dbReference type="ChEBI" id="CHEBI:29105"/>
        <label>1</label>
    </ligand>
</feature>
<evidence type="ECO:0000256" key="2">
    <source>
        <dbReference type="ARBA" id="ARBA00004963"/>
    </source>
</evidence>
<evidence type="ECO:0000256" key="1">
    <source>
        <dbReference type="ARBA" id="ARBA00001623"/>
    </source>
</evidence>
<dbReference type="NCBIfam" id="TIGR03413">
    <property type="entry name" value="GSH_gloB"/>
    <property type="match status" value="1"/>
</dbReference>
<comment type="similarity">
    <text evidence="3 7">Belongs to the metallo-beta-lactamase superfamily. Glyoxalase II family.</text>
</comment>
<name>A0A1H4EG42_9GAMM</name>
<feature type="binding site" evidence="7">
    <location>
        <position position="127"/>
    </location>
    <ligand>
        <name>Zn(2+)</name>
        <dbReference type="ChEBI" id="CHEBI:29105"/>
        <label>2</label>
    </ligand>
</feature>
<dbReference type="EC" id="3.1.2.6" evidence="7"/>
<keyword evidence="5 7" id="KW-0378">Hydrolase</keyword>
<dbReference type="InterPro" id="IPR001279">
    <property type="entry name" value="Metallo-B-lactamas"/>
</dbReference>
<keyword evidence="4 7" id="KW-0479">Metal-binding</keyword>
<dbReference type="InterPro" id="IPR035680">
    <property type="entry name" value="Clx_II_MBL"/>
</dbReference>
<organism evidence="9 10">
    <name type="scientific">Lonsdalea quercina</name>
    <dbReference type="NCBI Taxonomy" id="71657"/>
    <lineage>
        <taxon>Bacteria</taxon>
        <taxon>Pseudomonadati</taxon>
        <taxon>Pseudomonadota</taxon>
        <taxon>Gammaproteobacteria</taxon>
        <taxon>Enterobacterales</taxon>
        <taxon>Pectobacteriaceae</taxon>
        <taxon>Lonsdalea</taxon>
    </lineage>
</organism>
<sequence>MNLISVPALKDNYIWLLCNRQKQCVIVDPGEAAPVLTALDEQRLTPIALLLTHHHQDHVGGVKALVERFPHIDIYGPQETSRSGTTHIVKEDDKLTLLNSEFSIFSVPGHTAGHIAYYSAPYLFCGDTLFSAGCGRIFEGTPEQMFESVSKLNQLPDETLVCCAHEYTVSNLEFAHELWPEEPTIADYLLKVRQLREKGLQTVPTSLGFERNINLFLRCHDTDLQRKIFKDVSTRGDWQTFAQLRAMKDHF</sequence>
<evidence type="ECO:0000256" key="5">
    <source>
        <dbReference type="ARBA" id="ARBA00022801"/>
    </source>
</evidence>
<feature type="binding site" evidence="7">
    <location>
        <position position="53"/>
    </location>
    <ligand>
        <name>Zn(2+)</name>
        <dbReference type="ChEBI" id="CHEBI:29105"/>
        <label>1</label>
    </ligand>
</feature>
<feature type="binding site" evidence="7">
    <location>
        <position position="165"/>
    </location>
    <ligand>
        <name>Zn(2+)</name>
        <dbReference type="ChEBI" id="CHEBI:29105"/>
        <label>2</label>
    </ligand>
</feature>
<comment type="catalytic activity">
    <reaction evidence="1 7">
        <text>an S-(2-hydroxyacyl)glutathione + H2O = a 2-hydroxy carboxylate + glutathione + H(+)</text>
        <dbReference type="Rhea" id="RHEA:21864"/>
        <dbReference type="ChEBI" id="CHEBI:15377"/>
        <dbReference type="ChEBI" id="CHEBI:15378"/>
        <dbReference type="ChEBI" id="CHEBI:57925"/>
        <dbReference type="ChEBI" id="CHEBI:58896"/>
        <dbReference type="ChEBI" id="CHEBI:71261"/>
        <dbReference type="EC" id="3.1.2.6"/>
    </reaction>
</comment>
<reference evidence="9 10" key="1">
    <citation type="submission" date="2016-10" db="EMBL/GenBank/DDBJ databases">
        <authorList>
            <person name="de Groot N.N."/>
        </authorList>
    </citation>
    <scope>NUCLEOTIDE SEQUENCE [LARGE SCALE GENOMIC DNA]</scope>
    <source>
        <strain evidence="9 10">ATCC 29281</strain>
    </source>
</reference>
<dbReference type="AlphaFoldDB" id="A0A1H4EG42"/>
<evidence type="ECO:0000256" key="4">
    <source>
        <dbReference type="ARBA" id="ARBA00022723"/>
    </source>
</evidence>
<dbReference type="GO" id="GO:0004416">
    <property type="term" value="F:hydroxyacylglutathione hydrolase activity"/>
    <property type="evidence" value="ECO:0007669"/>
    <property type="project" value="UniProtKB-UniRule"/>
</dbReference>
<dbReference type="InterPro" id="IPR050110">
    <property type="entry name" value="Glyoxalase_II_hydrolase"/>
</dbReference>
<dbReference type="GeneID" id="97765501"/>
<evidence type="ECO:0000313" key="10">
    <source>
        <dbReference type="Proteomes" id="UP000187280"/>
    </source>
</evidence>
<dbReference type="GO" id="GO:0046872">
    <property type="term" value="F:metal ion binding"/>
    <property type="evidence" value="ECO:0007669"/>
    <property type="project" value="UniProtKB-KW"/>
</dbReference>
<dbReference type="SUPFAM" id="SSF56281">
    <property type="entry name" value="Metallo-hydrolase/oxidoreductase"/>
    <property type="match status" value="1"/>
</dbReference>
<accession>A0A1H4EG42</accession>
<evidence type="ECO:0000256" key="6">
    <source>
        <dbReference type="ARBA" id="ARBA00022833"/>
    </source>
</evidence>
<dbReference type="InterPro" id="IPR032282">
    <property type="entry name" value="HAGH_C"/>
</dbReference>
<dbReference type="RefSeq" id="WP_026741845.1">
    <property type="nucleotide sequence ID" value="NZ_FNQS01000009.1"/>
</dbReference>
<dbReference type="CDD" id="cd07723">
    <property type="entry name" value="hydroxyacylglutathione_hydrolase_MBL-fold"/>
    <property type="match status" value="1"/>
</dbReference>
<dbReference type="GO" id="GO:0019243">
    <property type="term" value="P:methylglyoxal catabolic process to D-lactate via S-lactoyl-glutathione"/>
    <property type="evidence" value="ECO:0007669"/>
    <property type="project" value="UniProtKB-UniRule"/>
</dbReference>
<dbReference type="InterPro" id="IPR017782">
    <property type="entry name" value="Hydroxyacylglutathione_Hdrlase"/>
</dbReference>
<comment type="subunit">
    <text evidence="7">Monomer.</text>
</comment>
<gene>
    <name evidence="7" type="primary">gloB</name>
    <name evidence="9" type="ORF">SAMN02982996_02649</name>
</gene>
<keyword evidence="6 7" id="KW-0862">Zinc</keyword>
<comment type="function">
    <text evidence="7">Thiolesterase that catalyzes the hydrolysis of S-D-lactoyl-glutathione to form glutathione and D-lactic acid.</text>
</comment>
<dbReference type="STRING" id="71657.SAMN02982996_02649"/>
<evidence type="ECO:0000259" key="8">
    <source>
        <dbReference type="SMART" id="SM00849"/>
    </source>
</evidence>
<dbReference type="SMART" id="SM00849">
    <property type="entry name" value="Lactamase_B"/>
    <property type="match status" value="1"/>
</dbReference>
<dbReference type="Pfam" id="PF16123">
    <property type="entry name" value="HAGH_C"/>
    <property type="match status" value="1"/>
</dbReference>
<feature type="binding site" evidence="7">
    <location>
        <position position="58"/>
    </location>
    <ligand>
        <name>Zn(2+)</name>
        <dbReference type="ChEBI" id="CHEBI:29105"/>
        <label>2</label>
    </ligand>
</feature>
<keyword evidence="10" id="KW-1185">Reference proteome</keyword>
<feature type="binding site" evidence="7">
    <location>
        <position position="127"/>
    </location>
    <ligand>
        <name>Zn(2+)</name>
        <dbReference type="ChEBI" id="CHEBI:29105"/>
        <label>1</label>
    </ligand>
</feature>
<feature type="binding site" evidence="7">
    <location>
        <position position="110"/>
    </location>
    <ligand>
        <name>Zn(2+)</name>
        <dbReference type="ChEBI" id="CHEBI:29105"/>
        <label>1</label>
    </ligand>
</feature>
<dbReference type="PANTHER" id="PTHR43705">
    <property type="entry name" value="HYDROXYACYLGLUTATHIONE HYDROLASE"/>
    <property type="match status" value="1"/>
</dbReference>
<evidence type="ECO:0000256" key="7">
    <source>
        <dbReference type="HAMAP-Rule" id="MF_01374"/>
    </source>
</evidence>
<feature type="domain" description="Metallo-beta-lactamase" evidence="8">
    <location>
        <begin position="11"/>
        <end position="165"/>
    </location>
</feature>
<proteinExistence type="inferred from homology"/>
<evidence type="ECO:0000256" key="3">
    <source>
        <dbReference type="ARBA" id="ARBA00006759"/>
    </source>
</evidence>
<dbReference type="PIRSF" id="PIRSF005457">
    <property type="entry name" value="Glx"/>
    <property type="match status" value="1"/>
</dbReference>
<dbReference type="HAMAP" id="MF_01374">
    <property type="entry name" value="Glyoxalase_2"/>
    <property type="match status" value="1"/>
</dbReference>
<dbReference type="PANTHER" id="PTHR43705:SF1">
    <property type="entry name" value="HYDROXYACYLGLUTATHIONE HYDROLASE GLOB"/>
    <property type="match status" value="1"/>
</dbReference>
<dbReference type="EMBL" id="FNQS01000009">
    <property type="protein sequence ID" value="SEA83550.1"/>
    <property type="molecule type" value="Genomic_DNA"/>
</dbReference>
<dbReference type="InterPro" id="IPR036866">
    <property type="entry name" value="RibonucZ/Hydroxyglut_hydro"/>
</dbReference>
<dbReference type="Proteomes" id="UP000187280">
    <property type="component" value="Unassembled WGS sequence"/>
</dbReference>
<comment type="cofactor">
    <cofactor evidence="7">
        <name>Zn(2+)</name>
        <dbReference type="ChEBI" id="CHEBI:29105"/>
    </cofactor>
    <text evidence="7">Binds 2 Zn(2+) ions per subunit.</text>
</comment>
<comment type="pathway">
    <text evidence="2 7">Secondary metabolite metabolism; methylglyoxal degradation; (R)-lactate from methylglyoxal: step 2/2.</text>
</comment>
<evidence type="ECO:0000313" key="9">
    <source>
        <dbReference type="EMBL" id="SEA83550.1"/>
    </source>
</evidence>
<dbReference type="Gene3D" id="3.60.15.10">
    <property type="entry name" value="Ribonuclease Z/Hydroxyacylglutathione hydrolase-like"/>
    <property type="match status" value="1"/>
</dbReference>
<protein>
    <recommendedName>
        <fullName evidence="7">Hydroxyacylglutathione hydrolase</fullName>
        <ecNumber evidence="7">3.1.2.6</ecNumber>
    </recommendedName>
    <alternativeName>
        <fullName evidence="7">Glyoxalase II</fullName>
        <shortName evidence="7">Glx II</shortName>
    </alternativeName>
</protein>
<feature type="binding site" evidence="7">
    <location>
        <position position="57"/>
    </location>
    <ligand>
        <name>Zn(2+)</name>
        <dbReference type="ChEBI" id="CHEBI:29105"/>
        <label>2</label>
    </ligand>
</feature>
<dbReference type="Pfam" id="PF00753">
    <property type="entry name" value="Lactamase_B"/>
    <property type="match status" value="1"/>
</dbReference>